<protein>
    <submittedName>
        <fullName evidence="1">Uncharacterized protein</fullName>
    </submittedName>
</protein>
<dbReference type="Proteomes" id="UP000034982">
    <property type="component" value="Unassembled WGS sequence"/>
</dbReference>
<evidence type="ECO:0000313" key="2">
    <source>
        <dbReference type="Proteomes" id="UP000034982"/>
    </source>
</evidence>
<proteinExistence type="predicted"/>
<reference evidence="1 2" key="1">
    <citation type="submission" date="2013-11" db="EMBL/GenBank/DDBJ databases">
        <title>Single cell genomics of uncultured Tannerella BU063 (oral taxon 286).</title>
        <authorList>
            <person name="Beall C.J."/>
            <person name="Campbell A.G."/>
            <person name="Griffen A.L."/>
            <person name="Podar M."/>
            <person name="Leys E.J."/>
        </authorList>
    </citation>
    <scope>NUCLEOTIDE SEQUENCE [LARGE SCALE GENOMIC DNA]</scope>
    <source>
        <strain evidence="1">Cell 1/3</strain>
    </source>
</reference>
<gene>
    <name evidence="1" type="ORF">T230_02215</name>
</gene>
<name>W2CTX6_9BACT</name>
<comment type="caution">
    <text evidence="1">The sequence shown here is derived from an EMBL/GenBank/DDBJ whole genome shotgun (WGS) entry which is preliminary data.</text>
</comment>
<organism evidence="1 2">
    <name type="scientific">Tannerella sp. oral taxon BU063 isolate Cell 1/3</name>
    <dbReference type="NCBI Taxonomy" id="1411022"/>
    <lineage>
        <taxon>Bacteria</taxon>
        <taxon>Pseudomonadati</taxon>
        <taxon>Bacteroidota</taxon>
        <taxon>Bacteroidia</taxon>
        <taxon>Bacteroidales</taxon>
        <taxon>Tannerellaceae</taxon>
        <taxon>Tannerella</taxon>
    </lineage>
</organism>
<evidence type="ECO:0000313" key="1">
    <source>
        <dbReference type="EMBL" id="ETK10513.1"/>
    </source>
</evidence>
<sequence>MIHCGPVAKMVNMLGYKHKCMDRKYIDTSNDNMETKKTIVFNRIIGLDSDIESIARVFESKKYTENAGVGFTFVHIEDDVILTKVLIRTPSYLQNYNSQENIIEKKS</sequence>
<dbReference type="AlphaFoldDB" id="W2CTX6"/>
<dbReference type="EMBL" id="AYYE01000444">
    <property type="protein sequence ID" value="ETK10513.1"/>
    <property type="molecule type" value="Genomic_DNA"/>
</dbReference>
<accession>W2CTX6</accession>